<dbReference type="Proteomes" id="UP000230407">
    <property type="component" value="Unassembled WGS sequence"/>
</dbReference>
<keyword evidence="5 7" id="KW-0472">Membrane</keyword>
<dbReference type="PANTHER" id="PTHR30250:SF11">
    <property type="entry name" value="O-ANTIGEN TRANSPORTER-RELATED"/>
    <property type="match status" value="1"/>
</dbReference>
<keyword evidence="10" id="KW-1185">Reference proteome</keyword>
<keyword evidence="4 7" id="KW-1133">Transmembrane helix</keyword>
<feature type="transmembrane region" description="Helical" evidence="7">
    <location>
        <begin position="383"/>
        <end position="403"/>
    </location>
</feature>
<dbReference type="GO" id="GO:0005886">
    <property type="term" value="C:plasma membrane"/>
    <property type="evidence" value="ECO:0007669"/>
    <property type="project" value="UniProtKB-SubCell"/>
</dbReference>
<accession>A0A2M8MC06</accession>
<evidence type="ECO:0000256" key="7">
    <source>
        <dbReference type="SAM" id="Phobius"/>
    </source>
</evidence>
<feature type="region of interest" description="Disordered" evidence="6">
    <location>
        <begin position="1"/>
        <end position="42"/>
    </location>
</feature>
<feature type="transmembrane region" description="Helical" evidence="7">
    <location>
        <begin position="273"/>
        <end position="293"/>
    </location>
</feature>
<keyword evidence="3 7" id="KW-0812">Transmembrane</keyword>
<dbReference type="EMBL" id="PGGW01000008">
    <property type="protein sequence ID" value="PJF01741.1"/>
    <property type="molecule type" value="Genomic_DNA"/>
</dbReference>
<dbReference type="PANTHER" id="PTHR30250">
    <property type="entry name" value="PST FAMILY PREDICTED COLANIC ACID TRANSPORTER"/>
    <property type="match status" value="1"/>
</dbReference>
<protein>
    <submittedName>
        <fullName evidence="9">Uncharacterized protein</fullName>
    </submittedName>
</protein>
<evidence type="ECO:0000256" key="2">
    <source>
        <dbReference type="ARBA" id="ARBA00022475"/>
    </source>
</evidence>
<evidence type="ECO:0000313" key="9">
    <source>
        <dbReference type="EMBL" id="PJF01741.1"/>
    </source>
</evidence>
<evidence type="ECO:0000256" key="6">
    <source>
        <dbReference type="SAM" id="MobiDB-lite"/>
    </source>
</evidence>
<feature type="transmembrane region" description="Helical" evidence="7">
    <location>
        <begin position="410"/>
        <end position="431"/>
    </location>
</feature>
<evidence type="ECO:0000313" key="10">
    <source>
        <dbReference type="Proteomes" id="UP000230407"/>
    </source>
</evidence>
<feature type="transmembrane region" description="Helical" evidence="7">
    <location>
        <begin position="133"/>
        <end position="155"/>
    </location>
</feature>
<evidence type="ECO:0000256" key="1">
    <source>
        <dbReference type="ARBA" id="ARBA00004651"/>
    </source>
</evidence>
<keyword evidence="2" id="KW-1003">Cell membrane</keyword>
<feature type="transmembrane region" description="Helical" evidence="7">
    <location>
        <begin position="167"/>
        <end position="191"/>
    </location>
</feature>
<dbReference type="RefSeq" id="WP_100200203.1">
    <property type="nucleotide sequence ID" value="NZ_PGGW01000008.1"/>
</dbReference>
<feature type="transmembrane region" description="Helical" evidence="7">
    <location>
        <begin position="497"/>
        <end position="516"/>
    </location>
</feature>
<sequence>MTGVRPVPAGGTGGTGAGSDAPGDAPEGAAQGTPGGAGPSGRGVAATVRGGWFGFAGSAVNALFGFALVAVVTRGLGAHGAGAVFAGVAAFTIVSNACKLGADTALVRFVSRDLELTGGAGVPALLRTAVPPALAASAAAMAAVLLAPGSAAWLLPGLPDGQAAAVLRLFAVFLPVTTVSLVLLGATRGYGSVVPFVGVEQMGKPVLRVAVALPVALLAPGVVALSAAWLAPALPAAAVVWLALRRSRAAHPGTPGTPPVTPGEFWSFAGPRALSSVFDIAAVWIGVVLLSVLGTSAEAGIYTAVGRLVTAGTLLQLAVRLAVAAQLSRLLAGGHRPEAERLHRLSTRWIVLFSWPLFVYLAAFPRTVLSLFGEGFDDGATGLVVLAAACAVNVGVGNAQTVILMAGRSVWNLAVAGAGFAVQLGLGFWLVPRYGVAGAAVAWGLAIVVDNVASALLVRHRLGFRTVDRGYLCAAAVAFAAVAPLVLGVRLTGGDTVPAASLGMALTVCAFTVTVWRYRVPLGTGEFFRVLRKGGKGNSR</sequence>
<feature type="transmembrane region" description="Helical" evidence="7">
    <location>
        <begin position="437"/>
        <end position="458"/>
    </location>
</feature>
<feature type="transmembrane region" description="Helical" evidence="7">
    <location>
        <begin position="52"/>
        <end position="72"/>
    </location>
</feature>
<gene>
    <name evidence="9" type="ORF">CUT44_01210</name>
    <name evidence="8" type="ORF">CUT44_09465</name>
</gene>
<organism evidence="9 10">
    <name type="scientific">Streptomyces carminius</name>
    <dbReference type="NCBI Taxonomy" id="2665496"/>
    <lineage>
        <taxon>Bacteria</taxon>
        <taxon>Bacillati</taxon>
        <taxon>Actinomycetota</taxon>
        <taxon>Actinomycetes</taxon>
        <taxon>Kitasatosporales</taxon>
        <taxon>Streptomycetaceae</taxon>
        <taxon>Streptomyces</taxon>
    </lineage>
</organism>
<feature type="transmembrane region" description="Helical" evidence="7">
    <location>
        <begin position="84"/>
        <end position="102"/>
    </location>
</feature>
<comment type="subcellular location">
    <subcellularLocation>
        <location evidence="1">Cell membrane</location>
        <topology evidence="1">Multi-pass membrane protein</topology>
    </subcellularLocation>
</comment>
<feature type="transmembrane region" description="Helical" evidence="7">
    <location>
        <begin position="470"/>
        <end position="491"/>
    </location>
</feature>
<evidence type="ECO:0000256" key="3">
    <source>
        <dbReference type="ARBA" id="ARBA00022692"/>
    </source>
</evidence>
<dbReference type="InterPro" id="IPR050833">
    <property type="entry name" value="Poly_Biosynth_Transport"/>
</dbReference>
<dbReference type="EMBL" id="PGGW01000038">
    <property type="protein sequence ID" value="PJE97914.1"/>
    <property type="molecule type" value="Genomic_DNA"/>
</dbReference>
<evidence type="ECO:0000256" key="4">
    <source>
        <dbReference type="ARBA" id="ARBA00022989"/>
    </source>
</evidence>
<feature type="compositionally biased region" description="Low complexity" evidence="6">
    <location>
        <begin position="18"/>
        <end position="32"/>
    </location>
</feature>
<proteinExistence type="predicted"/>
<evidence type="ECO:0000313" key="8">
    <source>
        <dbReference type="EMBL" id="PJE97914.1"/>
    </source>
</evidence>
<dbReference type="AlphaFoldDB" id="A0A2M8MC06"/>
<reference evidence="9 10" key="1">
    <citation type="submission" date="2017-11" db="EMBL/GenBank/DDBJ databases">
        <title>Streptomyces carmine sp. nov., a novel actinomycete isolated from Sophora alopecuroides in Xinjiang, China.</title>
        <authorList>
            <person name="Wang Y."/>
            <person name="Luo X."/>
            <person name="Wan C."/>
            <person name="Zhang L."/>
        </authorList>
    </citation>
    <scope>NUCLEOTIDE SEQUENCE [LARGE SCALE GENOMIC DNA]</scope>
    <source>
        <strain evidence="9 10">TRM SA0054</strain>
    </source>
</reference>
<feature type="transmembrane region" description="Helical" evidence="7">
    <location>
        <begin position="211"/>
        <end position="244"/>
    </location>
</feature>
<feature type="transmembrane region" description="Helical" evidence="7">
    <location>
        <begin position="345"/>
        <end position="363"/>
    </location>
</feature>
<name>A0A2M8MC06_9ACTN</name>
<evidence type="ECO:0000256" key="5">
    <source>
        <dbReference type="ARBA" id="ARBA00023136"/>
    </source>
</evidence>
<comment type="caution">
    <text evidence="9">The sequence shown here is derived from an EMBL/GenBank/DDBJ whole genome shotgun (WGS) entry which is preliminary data.</text>
</comment>